<accession>A0AAW7DRU8</accession>
<comment type="caution">
    <text evidence="3">The sequence shown here is derived from an EMBL/GenBank/DDBJ whole genome shotgun (WGS) entry which is preliminary data.</text>
</comment>
<feature type="domain" description="Signal transduction histidine kinase internal region" evidence="2">
    <location>
        <begin position="158"/>
        <end position="236"/>
    </location>
</feature>
<keyword evidence="1" id="KW-1133">Transmembrane helix</keyword>
<evidence type="ECO:0000259" key="2">
    <source>
        <dbReference type="Pfam" id="PF06580"/>
    </source>
</evidence>
<keyword evidence="1" id="KW-0812">Transmembrane</keyword>
<dbReference type="InterPro" id="IPR050640">
    <property type="entry name" value="Bact_2-comp_sensor_kinase"/>
</dbReference>
<dbReference type="PANTHER" id="PTHR34220:SF7">
    <property type="entry name" value="SENSOR HISTIDINE KINASE YPDA"/>
    <property type="match status" value="1"/>
</dbReference>
<name>A0AAW7DRU8_9GAMM</name>
<organism evidence="3 4">
    <name type="scientific">Thiopseudomonas alkaliphila</name>
    <dbReference type="NCBI Taxonomy" id="1697053"/>
    <lineage>
        <taxon>Bacteria</taxon>
        <taxon>Pseudomonadati</taxon>
        <taxon>Pseudomonadota</taxon>
        <taxon>Gammaproteobacteria</taxon>
        <taxon>Pseudomonadales</taxon>
        <taxon>Pseudomonadaceae</taxon>
        <taxon>Thiopseudomonas</taxon>
    </lineage>
</organism>
<reference evidence="3" key="1">
    <citation type="submission" date="2020-06" db="EMBL/GenBank/DDBJ databases">
        <authorList>
            <person name="Dong N."/>
        </authorList>
    </citation>
    <scope>NUCLEOTIDE SEQUENCE</scope>
    <source>
        <strain evidence="3">DF46-2-2</strain>
    </source>
</reference>
<dbReference type="RefSeq" id="WP_286593022.1">
    <property type="nucleotide sequence ID" value="NZ_JACANB010000001.1"/>
</dbReference>
<dbReference type="Pfam" id="PF06580">
    <property type="entry name" value="His_kinase"/>
    <property type="match status" value="1"/>
</dbReference>
<evidence type="ECO:0000313" key="4">
    <source>
        <dbReference type="Proteomes" id="UP001173465"/>
    </source>
</evidence>
<gene>
    <name evidence="3" type="ORF">HX099_02150</name>
</gene>
<feature type="transmembrane region" description="Helical" evidence="1">
    <location>
        <begin position="121"/>
        <end position="143"/>
    </location>
</feature>
<proteinExistence type="predicted"/>
<dbReference type="EMBL" id="JACANB010000001">
    <property type="protein sequence ID" value="MDM1695471.1"/>
    <property type="molecule type" value="Genomic_DNA"/>
</dbReference>
<dbReference type="GO" id="GO:0016020">
    <property type="term" value="C:membrane"/>
    <property type="evidence" value="ECO:0007669"/>
    <property type="project" value="InterPro"/>
</dbReference>
<dbReference type="PANTHER" id="PTHR34220">
    <property type="entry name" value="SENSOR HISTIDINE KINASE YPDA"/>
    <property type="match status" value="1"/>
</dbReference>
<dbReference type="AlphaFoldDB" id="A0AAW7DRU8"/>
<sequence length="352" mass="40152">MDSFEQQLQLEDEFFVPKLCESRALLSLVILTELFILIVILSESRLTEFDWQRFGLISLFSQWIVLLSAGLICWLHPYLARWRPLTAGVVCCLGVVGLTLLQTQLVFYVYTPLFINSESLFFTSVRFGLISFIIAALTLRYFYLISLWQQQKQTELRARLTALQARIQPHFLFNSLNSIASLIAVDPEKAEQAILDLSDLFRASLAHPDSLSTWQKELTLAKRYLSIEQYRLGERLSMRWQIETIPAELPIPHLTLQPLLENALIHGIHPLVEGGTIFVSAVIKDQHFNLMLINSCPINAIPSEGSQIALKNIQARLQAYFGESARLTAHQDGEQFTTTLSYAVTDWELNHD</sequence>
<keyword evidence="3" id="KW-0418">Kinase</keyword>
<evidence type="ECO:0000313" key="3">
    <source>
        <dbReference type="EMBL" id="MDM1695471.1"/>
    </source>
</evidence>
<protein>
    <submittedName>
        <fullName evidence="3">Sensor histidine kinase</fullName>
    </submittedName>
</protein>
<evidence type="ECO:0000256" key="1">
    <source>
        <dbReference type="SAM" id="Phobius"/>
    </source>
</evidence>
<dbReference type="Proteomes" id="UP001173465">
    <property type="component" value="Unassembled WGS sequence"/>
</dbReference>
<feature type="transmembrane region" description="Helical" evidence="1">
    <location>
        <begin position="54"/>
        <end position="75"/>
    </location>
</feature>
<feature type="transmembrane region" description="Helical" evidence="1">
    <location>
        <begin position="24"/>
        <end position="42"/>
    </location>
</feature>
<dbReference type="InterPro" id="IPR010559">
    <property type="entry name" value="Sig_transdc_His_kin_internal"/>
</dbReference>
<keyword evidence="3" id="KW-0808">Transferase</keyword>
<keyword evidence="1" id="KW-0472">Membrane</keyword>
<reference evidence="3" key="2">
    <citation type="journal article" date="2022" name="Sci. Total Environ.">
        <title>Prevalence, transmission, and molecular epidemiology of tet(X)-positive bacteria among humans, animals, and environmental niches in China: An epidemiological, and genomic-based study.</title>
        <authorList>
            <person name="Dong N."/>
            <person name="Zeng Y."/>
            <person name="Cai C."/>
            <person name="Sun C."/>
            <person name="Lu J."/>
            <person name="Liu C."/>
            <person name="Zhou H."/>
            <person name="Sun Q."/>
            <person name="Shu L."/>
            <person name="Wang H."/>
            <person name="Wang Y."/>
            <person name="Wang S."/>
            <person name="Wu C."/>
            <person name="Chan E.W."/>
            <person name="Chen G."/>
            <person name="Shen Z."/>
            <person name="Chen S."/>
            <person name="Zhang R."/>
        </authorList>
    </citation>
    <scope>NUCLEOTIDE SEQUENCE</scope>
    <source>
        <strain evidence="3">DF46-2-2</strain>
    </source>
</reference>
<dbReference type="GO" id="GO:0000155">
    <property type="term" value="F:phosphorelay sensor kinase activity"/>
    <property type="evidence" value="ECO:0007669"/>
    <property type="project" value="InterPro"/>
</dbReference>
<feature type="transmembrane region" description="Helical" evidence="1">
    <location>
        <begin position="87"/>
        <end position="109"/>
    </location>
</feature>